<keyword evidence="4" id="KW-1185">Reference proteome</keyword>
<comment type="caution">
    <text evidence="3">The sequence shown here is derived from an EMBL/GenBank/DDBJ whole genome shotgun (WGS) entry which is preliminary data.</text>
</comment>
<dbReference type="InterPro" id="IPR005021">
    <property type="entry name" value="Terminase_largesu-like"/>
</dbReference>
<dbReference type="RefSeq" id="WP_134574396.1">
    <property type="nucleotide sequence ID" value="NZ_SOHQ01000015.1"/>
</dbReference>
<evidence type="ECO:0000259" key="2">
    <source>
        <dbReference type="Pfam" id="PF20441"/>
    </source>
</evidence>
<dbReference type="EMBL" id="SOHQ01000015">
    <property type="protein sequence ID" value="TFD80536.1"/>
    <property type="molecule type" value="Genomic_DNA"/>
</dbReference>
<dbReference type="Gene3D" id="3.40.50.300">
    <property type="entry name" value="P-loop containing nucleotide triphosphate hydrolases"/>
    <property type="match status" value="1"/>
</dbReference>
<feature type="domain" description="Terminase large subunit-like endonuclease" evidence="2">
    <location>
        <begin position="363"/>
        <end position="471"/>
    </location>
</feature>
<dbReference type="PANTHER" id="PTHR41287">
    <property type="match status" value="1"/>
</dbReference>
<evidence type="ECO:0000259" key="1">
    <source>
        <dbReference type="Pfam" id="PF03354"/>
    </source>
</evidence>
<feature type="domain" description="Terminase large subunit-like endonuclease" evidence="2">
    <location>
        <begin position="224"/>
        <end position="332"/>
    </location>
</feature>
<dbReference type="InterPro" id="IPR046462">
    <property type="entry name" value="TerL_nuclease"/>
</dbReference>
<accession>A0A4Y8KRY9</accession>
<sequence>MRPGPKSQITAAELSWDDFPERGFARVEAFATEYLKVPKGEGALSAFRLRDWQMEVVSSLYPTDRPRPRQALLSIPRGNGKTGLAAVLGLYGLFADEVESPQVLVVASTEMQAKHVFNAAKRMIELDDRLAERAHIFKDRIETPHNSGVFLALPATESALQGYDPTLQIVDELHVVNRDIWEAVTSASGKRAESLTLAISTPSDSQESVMWDLVKYGRENTDPSFVFREWAAPDGCAVDDEAAWAIANPALGDFLHVDAFRSTVKTTREAAFRRYRLGQWIGSHDSWLPFGVWDARAVDRALVPGEKIVLGFDGSASGDSTALVACTLDGHIVPMNIWNNPLEAGWRVPRAEVTAAVDGAFNVFDVVELACDPWGWRSEIEDWSQRHGERKVVEYNTGFRNRMGPATDRLYAAILDGSMTHNGDKVLTQHVAQTTAVQTAIGAIVQKDKKNSPRKIDGAVAAIAAWDRAAWHTRKKSARAVSF</sequence>
<dbReference type="Proteomes" id="UP000298218">
    <property type="component" value="Unassembled WGS sequence"/>
</dbReference>
<dbReference type="Pfam" id="PF03354">
    <property type="entry name" value="TerL_ATPase"/>
    <property type="match status" value="1"/>
</dbReference>
<reference evidence="3 4" key="1">
    <citation type="submission" date="2019-03" db="EMBL/GenBank/DDBJ databases">
        <title>Genomics of glacier-inhabiting Cryobacterium strains.</title>
        <authorList>
            <person name="Liu Q."/>
            <person name="Xin Y.-H."/>
        </authorList>
    </citation>
    <scope>NUCLEOTIDE SEQUENCE [LARGE SCALE GENOMIC DNA]</scope>
    <source>
        <strain evidence="3 4">CGMCC 1.4292</strain>
    </source>
</reference>
<dbReference type="InterPro" id="IPR027417">
    <property type="entry name" value="P-loop_NTPase"/>
</dbReference>
<dbReference type="SUPFAM" id="SSF52540">
    <property type="entry name" value="P-loop containing nucleoside triphosphate hydrolases"/>
    <property type="match status" value="1"/>
</dbReference>
<protein>
    <submittedName>
        <fullName evidence="3">Terminase large subunit</fullName>
    </submittedName>
</protein>
<dbReference type="PANTHER" id="PTHR41287:SF1">
    <property type="entry name" value="PROTEIN YMFN"/>
    <property type="match status" value="1"/>
</dbReference>
<dbReference type="GO" id="GO:0004519">
    <property type="term" value="F:endonuclease activity"/>
    <property type="evidence" value="ECO:0007669"/>
    <property type="project" value="InterPro"/>
</dbReference>
<gene>
    <name evidence="3" type="ORF">E3T53_05540</name>
</gene>
<evidence type="ECO:0000313" key="4">
    <source>
        <dbReference type="Proteomes" id="UP000298218"/>
    </source>
</evidence>
<organism evidence="3 4">
    <name type="scientific">Cryobacterium psychrophilum</name>
    <dbReference type="NCBI Taxonomy" id="41988"/>
    <lineage>
        <taxon>Bacteria</taxon>
        <taxon>Bacillati</taxon>
        <taxon>Actinomycetota</taxon>
        <taxon>Actinomycetes</taxon>
        <taxon>Micrococcales</taxon>
        <taxon>Microbacteriaceae</taxon>
        <taxon>Cryobacterium</taxon>
    </lineage>
</organism>
<evidence type="ECO:0000313" key="3">
    <source>
        <dbReference type="EMBL" id="TFD80536.1"/>
    </source>
</evidence>
<name>A0A4Y8KRY9_9MICO</name>
<proteinExistence type="predicted"/>
<dbReference type="AlphaFoldDB" id="A0A4Y8KRY9"/>
<feature type="domain" description="Terminase large subunit-like ATPase" evidence="1">
    <location>
        <begin position="51"/>
        <end position="217"/>
    </location>
</feature>
<dbReference type="InterPro" id="IPR046461">
    <property type="entry name" value="TerL_ATPase"/>
</dbReference>
<dbReference type="Pfam" id="PF20441">
    <property type="entry name" value="TerL_nuclease"/>
    <property type="match status" value="2"/>
</dbReference>